<dbReference type="Gene3D" id="3.30.530.20">
    <property type="match status" value="1"/>
</dbReference>
<dbReference type="OrthoDB" id="287565at2"/>
<sequence>MNDRSYTATIEVARAPQDVFNCINAVPKWFKDKGFEGSSTKLNDEFIFCYGDGDHAHYSKQKLVEFIPGKKVVWLITDSKINWIEKNKEEWNNTKVVFELSTKGDKTILHFTHEGLVPELNCYSNTVLGWNMIIKDWLFNFITNGKSI</sequence>
<protein>
    <submittedName>
        <fullName evidence="1">Uncharacterized protein</fullName>
    </submittedName>
</protein>
<dbReference type="CDD" id="cd07814">
    <property type="entry name" value="SRPBCC_CalC_Aha1-like"/>
    <property type="match status" value="1"/>
</dbReference>
<dbReference type="AlphaFoldDB" id="A0A0X8X574"/>
<gene>
    <name evidence="1" type="ORF">MgSA37_03504</name>
</gene>
<proteinExistence type="predicted"/>
<evidence type="ECO:0000313" key="1">
    <source>
        <dbReference type="EMBL" id="BAU55322.1"/>
    </source>
</evidence>
<name>A0A0X8X574_9SPHI</name>
<accession>A0A0X8X574</accession>
<dbReference type="EMBL" id="AP017313">
    <property type="protein sequence ID" value="BAU55322.1"/>
    <property type="molecule type" value="Genomic_DNA"/>
</dbReference>
<dbReference type="KEGG" id="mgot:MgSA37_03504"/>
<keyword evidence="2" id="KW-1185">Reference proteome</keyword>
<dbReference type="InterPro" id="IPR023393">
    <property type="entry name" value="START-like_dom_sf"/>
</dbReference>
<dbReference type="Proteomes" id="UP000218263">
    <property type="component" value="Chromosome"/>
</dbReference>
<dbReference type="SUPFAM" id="SSF55961">
    <property type="entry name" value="Bet v1-like"/>
    <property type="match status" value="1"/>
</dbReference>
<reference evidence="1 2" key="1">
    <citation type="submission" date="2015-12" db="EMBL/GenBank/DDBJ databases">
        <title>Genome sequence of Mucilaginibacter gotjawali.</title>
        <authorList>
            <person name="Lee J.S."/>
            <person name="Lee K.C."/>
            <person name="Kim K.K."/>
            <person name="Lee B.W."/>
        </authorList>
    </citation>
    <scope>NUCLEOTIDE SEQUENCE [LARGE SCALE GENOMIC DNA]</scope>
    <source>
        <strain evidence="1 2">SA3-7</strain>
    </source>
</reference>
<organism evidence="1 2">
    <name type="scientific">Mucilaginibacter gotjawali</name>
    <dbReference type="NCBI Taxonomy" id="1550579"/>
    <lineage>
        <taxon>Bacteria</taxon>
        <taxon>Pseudomonadati</taxon>
        <taxon>Bacteroidota</taxon>
        <taxon>Sphingobacteriia</taxon>
        <taxon>Sphingobacteriales</taxon>
        <taxon>Sphingobacteriaceae</taxon>
        <taxon>Mucilaginibacter</taxon>
    </lineage>
</organism>
<dbReference type="RefSeq" id="WP_096353584.1">
    <property type="nucleotide sequence ID" value="NZ_AP017313.1"/>
</dbReference>
<evidence type="ECO:0000313" key="2">
    <source>
        <dbReference type="Proteomes" id="UP000218263"/>
    </source>
</evidence>